<keyword evidence="3" id="KW-1185">Reference proteome</keyword>
<organism evidence="2 3">
    <name type="scientific">Nocardia tengchongensis</name>
    <dbReference type="NCBI Taxonomy" id="2055889"/>
    <lineage>
        <taxon>Bacteria</taxon>
        <taxon>Bacillati</taxon>
        <taxon>Actinomycetota</taxon>
        <taxon>Actinomycetes</taxon>
        <taxon>Mycobacteriales</taxon>
        <taxon>Nocardiaceae</taxon>
        <taxon>Nocardia</taxon>
    </lineage>
</organism>
<accession>A0ABX8CU57</accession>
<dbReference type="InterPro" id="IPR054246">
    <property type="entry name" value="DUF6973"/>
</dbReference>
<dbReference type="Pfam" id="PF22322">
    <property type="entry name" value="DUF6973"/>
    <property type="match status" value="1"/>
</dbReference>
<protein>
    <recommendedName>
        <fullName evidence="1">DUF6973 domain-containing protein</fullName>
    </recommendedName>
</protein>
<dbReference type="Proteomes" id="UP000683310">
    <property type="component" value="Chromosome"/>
</dbReference>
<evidence type="ECO:0000313" key="2">
    <source>
        <dbReference type="EMBL" id="QVI23417.1"/>
    </source>
</evidence>
<evidence type="ECO:0000313" key="3">
    <source>
        <dbReference type="Proteomes" id="UP000683310"/>
    </source>
</evidence>
<feature type="domain" description="DUF6973" evidence="1">
    <location>
        <begin position="256"/>
        <end position="365"/>
    </location>
</feature>
<reference evidence="2 3" key="1">
    <citation type="submission" date="2021-04" db="EMBL/GenBank/DDBJ databases">
        <title>Nocardia tengchongensis.</title>
        <authorList>
            <person name="Zhuang k."/>
            <person name="Ran Y."/>
            <person name="Li W."/>
        </authorList>
    </citation>
    <scope>NUCLEOTIDE SEQUENCE [LARGE SCALE GENOMIC DNA]</scope>
    <source>
        <strain evidence="2 3">CFH S0057</strain>
    </source>
</reference>
<proteinExistence type="predicted"/>
<name>A0ABX8CU57_9NOCA</name>
<dbReference type="EMBL" id="CP074371">
    <property type="protein sequence ID" value="QVI23417.1"/>
    <property type="molecule type" value="Genomic_DNA"/>
</dbReference>
<evidence type="ECO:0000259" key="1">
    <source>
        <dbReference type="Pfam" id="PF22322"/>
    </source>
</evidence>
<sequence>MSGEKITISTVLGWKLDSARFAGADAMNAGITLEAESLNADKAVQGSDSYFGDAAGSAARTMSTKLKNEAVTTGDVLDAIHKQIDTTTAALQSDIKSLQSAVDDVKESEWNLFYDDETGDVKSYDSNWETIKKAWGNPASVAWKTAACLNLGANLKQAFWDVQETDKIGARNLATQLEHVSDDVKLALAGIPEDAALRDILQKYQVDATKSDIVVWPDSTLLNLIRMYKPDMQSVEMTVEEKAAMDQLCNPLHGGNPMNYMKFNEIKDEAEAFGKDNKYTAAYDGSKDDGHGDAARHAYWNARMTQEFGSDWAQKYASAHEGVGGNGPQREAMDLKNNELGRQIGLANMDASKDDLKTAVIAAVDHGDAIVIHSPNGDGAPAQIAWSNTVPWDQITSPPAIDIPLPGK</sequence>
<dbReference type="RefSeq" id="WP_213559489.1">
    <property type="nucleotide sequence ID" value="NZ_JBHZDI010000029.1"/>
</dbReference>
<gene>
    <name evidence="2" type="ORF">KHQ06_11350</name>
</gene>